<dbReference type="PATRIC" id="fig|270351.10.peg.6182"/>
<evidence type="ECO:0000313" key="3">
    <source>
        <dbReference type="EMBL" id="BAQ49140.1"/>
    </source>
</evidence>
<geneLocation type="plasmid" evidence="4">
    <name>pMaq22A_1p DNA</name>
</geneLocation>
<reference evidence="4" key="2">
    <citation type="submission" date="2015-01" db="EMBL/GenBank/DDBJ databases">
        <title>Complete genome sequence of Methylobacterium aquaticum strain 22A.</title>
        <authorList>
            <person name="Tani A."/>
            <person name="Ogura Y."/>
            <person name="Hayashi T."/>
        </authorList>
    </citation>
    <scope>NUCLEOTIDE SEQUENCE [LARGE SCALE GENOMIC DNA]</scope>
    <source>
        <strain evidence="4">MA-22A</strain>
        <plasmid evidence="4">Plasmid pMaq22A_1p DNA</plasmid>
    </source>
</reference>
<protein>
    <submittedName>
        <fullName evidence="3">Uncharacterized protein</fullName>
    </submittedName>
</protein>
<accession>A0A0C6G0A2</accession>
<name>A0A0C6G0A2_9HYPH</name>
<dbReference type="KEGG" id="maqu:Maq22A_1p34345"/>
<dbReference type="RefSeq" id="WP_060850271.1">
    <property type="nucleotide sequence ID" value="NZ_AP014705.1"/>
</dbReference>
<keyword evidence="2" id="KW-1133">Transmembrane helix</keyword>
<keyword evidence="3" id="KW-0614">Plasmid</keyword>
<organism evidence="3 4">
    <name type="scientific">Methylobacterium aquaticum</name>
    <dbReference type="NCBI Taxonomy" id="270351"/>
    <lineage>
        <taxon>Bacteria</taxon>
        <taxon>Pseudomonadati</taxon>
        <taxon>Pseudomonadota</taxon>
        <taxon>Alphaproteobacteria</taxon>
        <taxon>Hyphomicrobiales</taxon>
        <taxon>Methylobacteriaceae</taxon>
        <taxon>Methylobacterium</taxon>
    </lineage>
</organism>
<feature type="region of interest" description="Disordered" evidence="1">
    <location>
        <begin position="1"/>
        <end position="42"/>
    </location>
</feature>
<feature type="transmembrane region" description="Helical" evidence="2">
    <location>
        <begin position="101"/>
        <end position="122"/>
    </location>
</feature>
<evidence type="ECO:0000256" key="2">
    <source>
        <dbReference type="SAM" id="Phobius"/>
    </source>
</evidence>
<keyword evidence="2" id="KW-0472">Membrane</keyword>
<dbReference type="AlphaFoldDB" id="A0A0C6G0A2"/>
<reference evidence="3 4" key="1">
    <citation type="journal article" date="2015" name="Genome Announc.">
        <title>Complete Genome Sequence of Methylobacterium aquaticum Strain 22A, Isolated from Racomitrium japonicum Moss.</title>
        <authorList>
            <person name="Tani A."/>
            <person name="Ogura Y."/>
            <person name="Hayashi T."/>
            <person name="Kimbara K."/>
        </authorList>
    </citation>
    <scope>NUCLEOTIDE SEQUENCE [LARGE SCALE GENOMIC DNA]</scope>
    <source>
        <strain evidence="3 4">MA-22A</strain>
        <plasmid evidence="4">Plasmid pMaq22A_1p DNA</plasmid>
    </source>
</reference>
<dbReference type="EMBL" id="AP014705">
    <property type="protein sequence ID" value="BAQ49140.1"/>
    <property type="molecule type" value="Genomic_DNA"/>
</dbReference>
<keyword evidence="2" id="KW-0812">Transmembrane</keyword>
<sequence>MAYDTDIPPHLSAQRAGTPAPIDADKPNTAMLKGDIDSGRSGDKVEVFDPGMAMLGTCEEAGGNALSPKDIARARLAEIKERWRLSPRKPGYAHDRADPTLALYVGFIGVAGVGLSAAIWLARTVA</sequence>
<dbReference type="OrthoDB" id="7306245at2"/>
<dbReference type="Proteomes" id="UP000061432">
    <property type="component" value="Plasmid pMaq22A_1p"/>
</dbReference>
<evidence type="ECO:0000256" key="1">
    <source>
        <dbReference type="SAM" id="MobiDB-lite"/>
    </source>
</evidence>
<proteinExistence type="predicted"/>
<evidence type="ECO:0000313" key="4">
    <source>
        <dbReference type="Proteomes" id="UP000061432"/>
    </source>
</evidence>
<gene>
    <name evidence="3" type="ORF">Maq22A_1p34345</name>
</gene>